<dbReference type="InterPro" id="IPR050596">
    <property type="entry name" value="AspAT/PAT-like"/>
</dbReference>
<proteinExistence type="inferred from homology"/>
<comment type="similarity">
    <text evidence="2">Belongs to the class-I pyridoxal-phosphate-dependent aminotransferase family.</text>
</comment>
<dbReference type="GO" id="GO:0004069">
    <property type="term" value="F:L-aspartate:2-oxoglutarate aminotransferase activity"/>
    <property type="evidence" value="ECO:0007669"/>
    <property type="project" value="UniProtKB-EC"/>
</dbReference>
<evidence type="ECO:0000256" key="3">
    <source>
        <dbReference type="ARBA" id="ARBA00022576"/>
    </source>
</evidence>
<dbReference type="PANTHER" id="PTHR46383">
    <property type="entry name" value="ASPARTATE AMINOTRANSFERASE"/>
    <property type="match status" value="1"/>
</dbReference>
<dbReference type="InterPro" id="IPR015424">
    <property type="entry name" value="PyrdxlP-dep_Trfase"/>
</dbReference>
<dbReference type="InterPro" id="IPR015422">
    <property type="entry name" value="PyrdxlP-dep_Trfase_small"/>
</dbReference>
<dbReference type="Pfam" id="PF00155">
    <property type="entry name" value="Aminotran_1_2"/>
    <property type="match status" value="1"/>
</dbReference>
<accession>A0A2N1PPZ0</accession>
<dbReference type="Gene3D" id="3.40.640.10">
    <property type="entry name" value="Type I PLP-dependent aspartate aminotransferase-like (Major domain)"/>
    <property type="match status" value="1"/>
</dbReference>
<dbReference type="Gene3D" id="3.90.1150.10">
    <property type="entry name" value="Aspartate Aminotransferase, domain 1"/>
    <property type="match status" value="1"/>
</dbReference>
<dbReference type="SUPFAM" id="SSF53383">
    <property type="entry name" value="PLP-dependent transferases"/>
    <property type="match status" value="1"/>
</dbReference>
<comment type="cofactor">
    <cofactor evidence="1">
        <name>pyridoxal 5'-phosphate</name>
        <dbReference type="ChEBI" id="CHEBI:597326"/>
    </cofactor>
</comment>
<dbReference type="InterPro" id="IPR004839">
    <property type="entry name" value="Aminotransferase_I/II_large"/>
</dbReference>
<name>A0A2N1PPZ0_9BACT</name>
<dbReference type="GO" id="GO:0006520">
    <property type="term" value="P:amino acid metabolic process"/>
    <property type="evidence" value="ECO:0007669"/>
    <property type="project" value="InterPro"/>
</dbReference>
<dbReference type="FunFam" id="3.40.640.10:FF:000033">
    <property type="entry name" value="Aspartate aminotransferase"/>
    <property type="match status" value="1"/>
</dbReference>
<evidence type="ECO:0000313" key="7">
    <source>
        <dbReference type="EMBL" id="PKK90399.1"/>
    </source>
</evidence>
<feature type="domain" description="Aminotransferase class I/classII large" evidence="6">
    <location>
        <begin position="41"/>
        <end position="386"/>
    </location>
</feature>
<dbReference type="AlphaFoldDB" id="A0A2N1PPZ0"/>
<keyword evidence="5" id="KW-0663">Pyridoxal phosphate</keyword>
<organism evidence="7 8">
    <name type="scientific">Candidatus Wallbacteria bacterium HGW-Wallbacteria-1</name>
    <dbReference type="NCBI Taxonomy" id="2013854"/>
    <lineage>
        <taxon>Bacteria</taxon>
        <taxon>Candidatus Walliibacteriota</taxon>
    </lineage>
</organism>
<protein>
    <submittedName>
        <fullName evidence="7">Aspartate aminotransferase</fullName>
        <ecNumber evidence="7">2.6.1.1</ecNumber>
    </submittedName>
</protein>
<dbReference type="GO" id="GO:0030170">
    <property type="term" value="F:pyridoxal phosphate binding"/>
    <property type="evidence" value="ECO:0007669"/>
    <property type="project" value="InterPro"/>
</dbReference>
<comment type="caution">
    <text evidence="7">The sequence shown here is derived from an EMBL/GenBank/DDBJ whole genome shotgun (WGS) entry which is preliminary data.</text>
</comment>
<evidence type="ECO:0000313" key="8">
    <source>
        <dbReference type="Proteomes" id="UP000233256"/>
    </source>
</evidence>
<dbReference type="InterPro" id="IPR015421">
    <property type="entry name" value="PyrdxlP-dep_Trfase_major"/>
</dbReference>
<dbReference type="CDD" id="cd00609">
    <property type="entry name" value="AAT_like"/>
    <property type="match status" value="1"/>
</dbReference>
<evidence type="ECO:0000256" key="2">
    <source>
        <dbReference type="ARBA" id="ARBA00007441"/>
    </source>
</evidence>
<evidence type="ECO:0000259" key="6">
    <source>
        <dbReference type="Pfam" id="PF00155"/>
    </source>
</evidence>
<dbReference type="EMBL" id="PGXC01000005">
    <property type="protein sequence ID" value="PKK90399.1"/>
    <property type="molecule type" value="Genomic_DNA"/>
</dbReference>
<evidence type="ECO:0000256" key="5">
    <source>
        <dbReference type="ARBA" id="ARBA00022898"/>
    </source>
</evidence>
<evidence type="ECO:0000256" key="4">
    <source>
        <dbReference type="ARBA" id="ARBA00022679"/>
    </source>
</evidence>
<dbReference type="Proteomes" id="UP000233256">
    <property type="component" value="Unassembled WGS sequence"/>
</dbReference>
<sequence>MTSLNKCAAKVSHSLSGLSQSSTLAMNEKARQMVRDGVQNMLFFTVGEPDLPVPQHIADAMSLAISQGKTRYTEATGLPELKSAIARKLMTENNIPARADEILISCGAKHSIFNVLASIINPGDEVVVPVPYWVSYPPQIKLLGGVPIYVRGEDGVRFTAEDVTAAFNERTRAVILNSPSNPSGFVLPSDQIIQIAEKAASMGIFIISDEIYEKIVFDADHFSPASISREVRDFTFTVNGFSKAYCMTGLRVGYVHGPIEHIKAAGRYQGHVTSNPCSVSQYGAIAALSGPQNCVDTLREDLRRRREIMVSGLARIKGFDCPGTQGTFYVFPDVTATGMTGDELVLTLLEENHVAVVAGSGFGCPERIRFSCAVPLSDIQQMLQRLEARFGLSDGN</sequence>
<evidence type="ECO:0000256" key="1">
    <source>
        <dbReference type="ARBA" id="ARBA00001933"/>
    </source>
</evidence>
<keyword evidence="3 7" id="KW-0032">Aminotransferase</keyword>
<keyword evidence="4 7" id="KW-0808">Transferase</keyword>
<dbReference type="EC" id="2.6.1.1" evidence="7"/>
<reference evidence="7 8" key="1">
    <citation type="journal article" date="2017" name="ISME J.">
        <title>Potential for microbial H2 and metal transformations associated with novel bacteria and archaea in deep terrestrial subsurface sediments.</title>
        <authorList>
            <person name="Hernsdorf A.W."/>
            <person name="Amano Y."/>
            <person name="Miyakawa K."/>
            <person name="Ise K."/>
            <person name="Suzuki Y."/>
            <person name="Anantharaman K."/>
            <person name="Probst A."/>
            <person name="Burstein D."/>
            <person name="Thomas B.C."/>
            <person name="Banfield J.F."/>
        </authorList>
    </citation>
    <scope>NUCLEOTIDE SEQUENCE [LARGE SCALE GENOMIC DNA]</scope>
    <source>
        <strain evidence="7">HGW-Wallbacteria-1</strain>
    </source>
</reference>
<dbReference type="PANTHER" id="PTHR46383:SF1">
    <property type="entry name" value="ASPARTATE AMINOTRANSFERASE"/>
    <property type="match status" value="1"/>
</dbReference>
<gene>
    <name evidence="7" type="ORF">CVV64_08525</name>
</gene>